<organism evidence="3 4">
    <name type="scientific">Rotaria sordida</name>
    <dbReference type="NCBI Taxonomy" id="392033"/>
    <lineage>
        <taxon>Eukaryota</taxon>
        <taxon>Metazoa</taxon>
        <taxon>Spiralia</taxon>
        <taxon>Gnathifera</taxon>
        <taxon>Rotifera</taxon>
        <taxon>Eurotatoria</taxon>
        <taxon>Bdelloidea</taxon>
        <taxon>Philodinida</taxon>
        <taxon>Philodinidae</taxon>
        <taxon>Rotaria</taxon>
    </lineage>
</organism>
<dbReference type="GO" id="GO:0008234">
    <property type="term" value="F:cysteine-type peptidase activity"/>
    <property type="evidence" value="ECO:0007669"/>
    <property type="project" value="InterPro"/>
</dbReference>
<comment type="similarity">
    <text evidence="1">Belongs to the peptidase C1 family.</text>
</comment>
<feature type="domain" description="Peptidase C1A papain C-terminal" evidence="2">
    <location>
        <begin position="2"/>
        <end position="107"/>
    </location>
</feature>
<accession>A0A820AXI1</accession>
<dbReference type="Proteomes" id="UP000663874">
    <property type="component" value="Unassembled WGS sequence"/>
</dbReference>
<dbReference type="EMBL" id="CAJOBE010016368">
    <property type="protein sequence ID" value="CAF4199643.1"/>
    <property type="molecule type" value="Genomic_DNA"/>
</dbReference>
<protein>
    <recommendedName>
        <fullName evidence="2">Peptidase C1A papain C-terminal domain-containing protein</fullName>
    </recommendedName>
</protein>
<dbReference type="InterPro" id="IPR025661">
    <property type="entry name" value="Pept_asp_AS"/>
</dbReference>
<dbReference type="InterPro" id="IPR038765">
    <property type="entry name" value="Papain-like_cys_pep_sf"/>
</dbReference>
<dbReference type="SUPFAM" id="SSF54001">
    <property type="entry name" value="Cysteine proteinases"/>
    <property type="match status" value="1"/>
</dbReference>
<evidence type="ECO:0000313" key="4">
    <source>
        <dbReference type="Proteomes" id="UP000663874"/>
    </source>
</evidence>
<dbReference type="Gene3D" id="3.90.70.10">
    <property type="entry name" value="Cysteine proteinases"/>
    <property type="match status" value="1"/>
</dbReference>
<gene>
    <name evidence="3" type="ORF">FNK824_LOCUS36192</name>
</gene>
<dbReference type="SMART" id="SM00645">
    <property type="entry name" value="Pept_C1"/>
    <property type="match status" value="1"/>
</dbReference>
<dbReference type="GO" id="GO:0006508">
    <property type="term" value="P:proteolysis"/>
    <property type="evidence" value="ECO:0007669"/>
    <property type="project" value="InterPro"/>
</dbReference>
<dbReference type="InterPro" id="IPR000668">
    <property type="entry name" value="Peptidase_C1A_C"/>
</dbReference>
<dbReference type="InterPro" id="IPR013128">
    <property type="entry name" value="Peptidase_C1A"/>
</dbReference>
<sequence>FDKIMRLKNRDENTMVTWIQNSTLFVGIDASRTSFQFYIDGIYQDNSCSQTVIDHTLQLVGYGKTSSGDLFWICKNSWGASWGEAGYIRILRGQNTCGIASYVVQVA</sequence>
<dbReference type="PROSITE" id="PS00640">
    <property type="entry name" value="THIOL_PROTEASE_ASN"/>
    <property type="match status" value="1"/>
</dbReference>
<proteinExistence type="inferred from homology"/>
<evidence type="ECO:0000259" key="2">
    <source>
        <dbReference type="SMART" id="SM00645"/>
    </source>
</evidence>
<reference evidence="3" key="1">
    <citation type="submission" date="2021-02" db="EMBL/GenBank/DDBJ databases">
        <authorList>
            <person name="Nowell W R."/>
        </authorList>
    </citation>
    <scope>NUCLEOTIDE SEQUENCE</scope>
</reference>
<dbReference type="PANTHER" id="PTHR12411">
    <property type="entry name" value="CYSTEINE PROTEASE FAMILY C1-RELATED"/>
    <property type="match status" value="1"/>
</dbReference>
<dbReference type="Pfam" id="PF00112">
    <property type="entry name" value="Peptidase_C1"/>
    <property type="match status" value="1"/>
</dbReference>
<evidence type="ECO:0000313" key="3">
    <source>
        <dbReference type="EMBL" id="CAF4199643.1"/>
    </source>
</evidence>
<feature type="non-terminal residue" evidence="3">
    <location>
        <position position="1"/>
    </location>
</feature>
<comment type="caution">
    <text evidence="3">The sequence shown here is derived from an EMBL/GenBank/DDBJ whole genome shotgun (WGS) entry which is preliminary data.</text>
</comment>
<evidence type="ECO:0000256" key="1">
    <source>
        <dbReference type="ARBA" id="ARBA00008455"/>
    </source>
</evidence>
<dbReference type="AlphaFoldDB" id="A0A820AXI1"/>
<name>A0A820AXI1_9BILA</name>